<evidence type="ECO:0000313" key="1">
    <source>
        <dbReference type="EMBL" id="BBI65717.1"/>
    </source>
</evidence>
<geneLocation type="plasmid" evidence="2">
    <name>pbaa-803-a dna</name>
</geneLocation>
<sequence>MTLELGHEAAARIKVSKTALYAVLKASQPDTPVGLGRATGNGNYNARPCTTIVHGRTQG</sequence>
<reference evidence="1 2" key="1">
    <citation type="journal article" date="2019" name="Microbiol. Resour. Announc.">
        <title>Complete Genome Sequence of Halomonas sulfidaeris Strain Esulfide1 Isolated from a Metal Sulfide Rock at a Depth of 2,200 Meters, Obtained Using Nanopore Sequencing.</title>
        <authorList>
            <person name="Saito M."/>
            <person name="Nishigata A."/>
            <person name="Galipon J."/>
            <person name="Arakawa K."/>
        </authorList>
    </citation>
    <scope>NUCLEOTIDE SEQUENCE [LARGE SCALE GENOMIC DNA]</scope>
    <source>
        <strain evidence="1 2">ATCC BAA-803</strain>
        <plasmid evidence="2">pbaa-803-a dna</plasmid>
    </source>
</reference>
<dbReference type="AlphaFoldDB" id="A0A455UJ24"/>
<organism evidence="1 2">
    <name type="scientific">Vreelandella sulfidaeris</name>
    <dbReference type="NCBI Taxonomy" id="115553"/>
    <lineage>
        <taxon>Bacteria</taxon>
        <taxon>Pseudomonadati</taxon>
        <taxon>Pseudomonadota</taxon>
        <taxon>Gammaproteobacteria</taxon>
        <taxon>Oceanospirillales</taxon>
        <taxon>Halomonadaceae</taxon>
        <taxon>Vreelandella</taxon>
    </lineage>
</organism>
<name>A0A455UJ24_9GAMM</name>
<accession>A0A455UJ24</accession>
<dbReference type="KEGG" id="hsr:HSBAA_PA_3200"/>
<proteinExistence type="predicted"/>
<keyword evidence="1" id="KW-0614">Plasmid</keyword>
<dbReference type="Proteomes" id="UP000320231">
    <property type="component" value="Plasmid pBAA-803-A"/>
</dbReference>
<evidence type="ECO:0000313" key="2">
    <source>
        <dbReference type="Proteomes" id="UP000320231"/>
    </source>
</evidence>
<gene>
    <name evidence="1" type="ORF">HSBAA_PA_3200</name>
</gene>
<dbReference type="EMBL" id="AP019515">
    <property type="protein sequence ID" value="BBI65717.1"/>
    <property type="molecule type" value="Genomic_DNA"/>
</dbReference>
<protein>
    <submittedName>
        <fullName evidence="1">Uncharacterized protein</fullName>
    </submittedName>
</protein>